<organism evidence="1">
    <name type="scientific">uncultured Microcoleus sp</name>
    <dbReference type="NCBI Taxonomy" id="259945"/>
    <lineage>
        <taxon>Bacteria</taxon>
        <taxon>Bacillati</taxon>
        <taxon>Cyanobacteriota</taxon>
        <taxon>Cyanophyceae</taxon>
        <taxon>Oscillatoriophycideae</taxon>
        <taxon>Oscillatoriales</taxon>
        <taxon>Microcoleaceae</taxon>
        <taxon>Microcoleus</taxon>
        <taxon>environmental samples</taxon>
    </lineage>
</organism>
<reference evidence="1" key="1">
    <citation type="submission" date="2020-02" db="EMBL/GenBank/DDBJ databases">
        <authorList>
            <person name="Meier V. D."/>
        </authorList>
    </citation>
    <scope>NUCLEOTIDE SEQUENCE</scope>
    <source>
        <strain evidence="1">AVDCRST_MAG84</strain>
    </source>
</reference>
<gene>
    <name evidence="1" type="ORF">AVDCRST_MAG84-7713</name>
</gene>
<protein>
    <submittedName>
        <fullName evidence="1">Uncharacterized protein</fullName>
    </submittedName>
</protein>
<name>A0A6J4Q3G9_9CYAN</name>
<feature type="non-terminal residue" evidence="1">
    <location>
        <position position="53"/>
    </location>
</feature>
<accession>A0A6J4Q3G9</accession>
<feature type="non-terminal residue" evidence="1">
    <location>
        <position position="1"/>
    </location>
</feature>
<evidence type="ECO:0000313" key="1">
    <source>
        <dbReference type="EMBL" id="CAA9429651.1"/>
    </source>
</evidence>
<proteinExistence type="predicted"/>
<dbReference type="AlphaFoldDB" id="A0A6J4Q3G9"/>
<dbReference type="EMBL" id="CADCTZ010001884">
    <property type="protein sequence ID" value="CAA9429651.1"/>
    <property type="molecule type" value="Genomic_DNA"/>
</dbReference>
<sequence length="53" mass="5841">CFLGQRPVRVSAWEVSIIMSLTGKNLSLAVNRRFCLLSCSHLRFLGSGKSPTC</sequence>